<keyword evidence="2" id="KW-0418">Kinase</keyword>
<gene>
    <name evidence="2" type="ORF">FAGAP_937</name>
</gene>
<dbReference type="Proteomes" id="UP000737391">
    <property type="component" value="Unassembled WGS sequence"/>
</dbReference>
<feature type="compositionally biased region" description="Polar residues" evidence="1">
    <location>
        <begin position="168"/>
        <end position="193"/>
    </location>
</feature>
<accession>A0A9P5BIQ4</accession>
<sequence length="379" mass="42922">MDEVPLPNHHLTEADYHGSPNVPYSPGPEADLPPGLKEFLKDLPVYDRVPKDFRQSWEPVQRGDNHGDTVADAFHKTAGFVAWYAYQRIKRTAEGSSKSTNKADCVRFIASLPEDAAARQTLATKVVAAFSSVQKADIEKLQKKLSLQVAEQYNRTSEEVQACPSPTFRDSATTDSDHQQISQPSQLCTTSSSHSDRAMIERSTTSIPNSFSTSYGQLIVNPPLKTAMELLRKTDLSDAIQRTRPEPKGALVAVMSMAFPSARSKDDCQLVLEIQEDQVQHFAKRWFGRRIQSKDGLRYEVRRRGRTIVPYEKFTLCGFKLRCLKDIGPKLSRAVKTSPRYKEDEEHCRLYTGSIWMVVSMHTYHRVWVRFDECASDFA</sequence>
<keyword evidence="3" id="KW-1185">Reference proteome</keyword>
<reference evidence="2" key="1">
    <citation type="submission" date="2020-01" db="EMBL/GenBank/DDBJ databases">
        <title>Identification and distribution of gene clusters putatively required for synthesis of sphingolipid metabolism inhibitors in phylogenetically diverse species of the filamentous fungus Fusarium.</title>
        <authorList>
            <person name="Kim H.-S."/>
            <person name="Busman M."/>
            <person name="Brown D.W."/>
            <person name="Divon H."/>
            <person name="Uhlig S."/>
            <person name="Proctor R.H."/>
        </authorList>
    </citation>
    <scope>NUCLEOTIDE SEQUENCE</scope>
    <source>
        <strain evidence="2">NRRL 31653</strain>
    </source>
</reference>
<proteinExistence type="predicted"/>
<evidence type="ECO:0000313" key="2">
    <source>
        <dbReference type="EMBL" id="KAF4502827.1"/>
    </source>
</evidence>
<evidence type="ECO:0000313" key="3">
    <source>
        <dbReference type="Proteomes" id="UP000737391"/>
    </source>
</evidence>
<evidence type="ECO:0000256" key="1">
    <source>
        <dbReference type="SAM" id="MobiDB-lite"/>
    </source>
</evidence>
<feature type="region of interest" description="Disordered" evidence="1">
    <location>
        <begin position="1"/>
        <end position="31"/>
    </location>
</feature>
<comment type="caution">
    <text evidence="2">The sequence shown here is derived from an EMBL/GenBank/DDBJ whole genome shotgun (WGS) entry which is preliminary data.</text>
</comment>
<dbReference type="GO" id="GO:0016301">
    <property type="term" value="F:kinase activity"/>
    <property type="evidence" value="ECO:0007669"/>
    <property type="project" value="UniProtKB-KW"/>
</dbReference>
<dbReference type="AlphaFoldDB" id="A0A9P5BIQ4"/>
<name>A0A9P5BIQ4_9HYPO</name>
<dbReference type="OrthoDB" id="3774077at2759"/>
<dbReference type="EMBL" id="LUFC02000054">
    <property type="protein sequence ID" value="KAF4502827.1"/>
    <property type="molecule type" value="Genomic_DNA"/>
</dbReference>
<protein>
    <submittedName>
        <fullName evidence="2">Serine threonine kinase</fullName>
    </submittedName>
</protein>
<keyword evidence="2" id="KW-0808">Transferase</keyword>
<feature type="region of interest" description="Disordered" evidence="1">
    <location>
        <begin position="158"/>
        <end position="194"/>
    </location>
</feature>
<organism evidence="2 3">
    <name type="scientific">Fusarium agapanthi</name>
    <dbReference type="NCBI Taxonomy" id="1803897"/>
    <lineage>
        <taxon>Eukaryota</taxon>
        <taxon>Fungi</taxon>
        <taxon>Dikarya</taxon>
        <taxon>Ascomycota</taxon>
        <taxon>Pezizomycotina</taxon>
        <taxon>Sordariomycetes</taxon>
        <taxon>Hypocreomycetidae</taxon>
        <taxon>Hypocreales</taxon>
        <taxon>Nectriaceae</taxon>
        <taxon>Fusarium</taxon>
        <taxon>Fusarium fujikuroi species complex</taxon>
    </lineage>
</organism>